<dbReference type="SMART" id="SM00364">
    <property type="entry name" value="LRR_BAC"/>
    <property type="match status" value="7"/>
</dbReference>
<dbReference type="Gene3D" id="1.10.8.430">
    <property type="entry name" value="Helical domain of apoptotic protease-activating factors"/>
    <property type="match status" value="1"/>
</dbReference>
<evidence type="ECO:0000256" key="2">
    <source>
        <dbReference type="ARBA" id="ARBA00022737"/>
    </source>
</evidence>
<reference evidence="7 8" key="1">
    <citation type="journal article" date="2023" name="Hortic Res">
        <title>Pangenome of water caltrop reveals structural variations and asymmetric subgenome divergence after allopolyploidization.</title>
        <authorList>
            <person name="Zhang X."/>
            <person name="Chen Y."/>
            <person name="Wang L."/>
            <person name="Yuan Y."/>
            <person name="Fang M."/>
            <person name="Shi L."/>
            <person name="Lu R."/>
            <person name="Comes H.P."/>
            <person name="Ma Y."/>
            <person name="Chen Y."/>
            <person name="Huang G."/>
            <person name="Zhou Y."/>
            <person name="Zheng Z."/>
            <person name="Qiu Y."/>
        </authorList>
    </citation>
    <scope>NUCLEOTIDE SEQUENCE [LARGE SCALE GENOMIC DNA]</scope>
    <source>
        <strain evidence="7">F231</strain>
    </source>
</reference>
<dbReference type="Gene3D" id="3.80.10.10">
    <property type="entry name" value="Ribonuclease Inhibitor"/>
    <property type="match status" value="6"/>
</dbReference>
<feature type="domain" description="Disease resistance protein Roq1-like winged-helix" evidence="5">
    <location>
        <begin position="233"/>
        <end position="302"/>
    </location>
</feature>
<name>A0AAN7R9U0_TRANT</name>
<evidence type="ECO:0000259" key="5">
    <source>
        <dbReference type="Pfam" id="PF23282"/>
    </source>
</evidence>
<dbReference type="EMBL" id="JAXQNO010000008">
    <property type="protein sequence ID" value="KAK4793550.1"/>
    <property type="molecule type" value="Genomic_DNA"/>
</dbReference>
<dbReference type="PANTHER" id="PTHR36766:SF30">
    <property type="entry name" value="TIR-NBS TYPE DISEASE RESISTANCE PROTEIN-RELATED"/>
    <property type="match status" value="1"/>
</dbReference>
<dbReference type="PRINTS" id="PR00364">
    <property type="entry name" value="DISEASERSIST"/>
</dbReference>
<feature type="domain" description="Disease resistance R13L4/SHOC-2-like LRR" evidence="6">
    <location>
        <begin position="399"/>
        <end position="529"/>
    </location>
</feature>
<dbReference type="GO" id="GO:0043531">
    <property type="term" value="F:ADP binding"/>
    <property type="evidence" value="ECO:0007669"/>
    <property type="project" value="InterPro"/>
</dbReference>
<protein>
    <recommendedName>
        <fullName evidence="9">NB-ARC domain-containing protein</fullName>
    </recommendedName>
</protein>
<dbReference type="InterPro" id="IPR055414">
    <property type="entry name" value="LRR_R13L4/SHOC2-like"/>
</dbReference>
<proteinExistence type="predicted"/>
<dbReference type="GO" id="GO:0006952">
    <property type="term" value="P:defense response"/>
    <property type="evidence" value="ECO:0007669"/>
    <property type="project" value="UniProtKB-KW"/>
</dbReference>
<evidence type="ECO:0008006" key="9">
    <source>
        <dbReference type="Google" id="ProtNLM"/>
    </source>
</evidence>
<dbReference type="InterPro" id="IPR042197">
    <property type="entry name" value="Apaf_helical"/>
</dbReference>
<accession>A0AAN7R9U0</accession>
<feature type="domain" description="Disease resistance R13L4/SHOC-2-like LRR" evidence="6">
    <location>
        <begin position="1183"/>
        <end position="1301"/>
    </location>
</feature>
<keyword evidence="1" id="KW-0433">Leucine-rich repeat</keyword>
<keyword evidence="3" id="KW-0611">Plant defense</keyword>
<dbReference type="Pfam" id="PF23282">
    <property type="entry name" value="WHD_ROQ1"/>
    <property type="match status" value="1"/>
</dbReference>
<evidence type="ECO:0000256" key="1">
    <source>
        <dbReference type="ARBA" id="ARBA00022614"/>
    </source>
</evidence>
<organism evidence="7 8">
    <name type="scientific">Trapa natans</name>
    <name type="common">Water chestnut</name>
    <dbReference type="NCBI Taxonomy" id="22666"/>
    <lineage>
        <taxon>Eukaryota</taxon>
        <taxon>Viridiplantae</taxon>
        <taxon>Streptophyta</taxon>
        <taxon>Embryophyta</taxon>
        <taxon>Tracheophyta</taxon>
        <taxon>Spermatophyta</taxon>
        <taxon>Magnoliopsida</taxon>
        <taxon>eudicotyledons</taxon>
        <taxon>Gunneridae</taxon>
        <taxon>Pentapetalae</taxon>
        <taxon>rosids</taxon>
        <taxon>malvids</taxon>
        <taxon>Myrtales</taxon>
        <taxon>Lythraceae</taxon>
        <taxon>Trapa</taxon>
    </lineage>
</organism>
<evidence type="ECO:0000259" key="4">
    <source>
        <dbReference type="Pfam" id="PF00931"/>
    </source>
</evidence>
<feature type="domain" description="NB-ARC" evidence="4">
    <location>
        <begin position="5"/>
        <end position="161"/>
    </location>
</feature>
<dbReference type="PANTHER" id="PTHR36766">
    <property type="entry name" value="PLANT BROAD-SPECTRUM MILDEW RESISTANCE PROTEIN RPW8"/>
    <property type="match status" value="1"/>
</dbReference>
<dbReference type="Proteomes" id="UP001346149">
    <property type="component" value="Unassembled WGS sequence"/>
</dbReference>
<evidence type="ECO:0000313" key="7">
    <source>
        <dbReference type="EMBL" id="KAK4793550.1"/>
    </source>
</evidence>
<dbReference type="Gene3D" id="3.40.1170.20">
    <property type="entry name" value="tRNA intron endonuclease, N-terminal domain"/>
    <property type="match status" value="1"/>
</dbReference>
<dbReference type="Pfam" id="PF23598">
    <property type="entry name" value="LRR_14"/>
    <property type="match status" value="2"/>
</dbReference>
<keyword evidence="2" id="KW-0677">Repeat</keyword>
<evidence type="ECO:0000313" key="8">
    <source>
        <dbReference type="Proteomes" id="UP001346149"/>
    </source>
</evidence>
<dbReference type="InterPro" id="IPR058192">
    <property type="entry name" value="WHD_ROQ1-like"/>
</dbReference>
<dbReference type="InterPro" id="IPR027417">
    <property type="entry name" value="P-loop_NTPase"/>
</dbReference>
<gene>
    <name evidence="7" type="ORF">SAY86_023985</name>
</gene>
<dbReference type="SUPFAM" id="SSF52058">
    <property type="entry name" value="L domain-like"/>
    <property type="match status" value="4"/>
</dbReference>
<keyword evidence="8" id="KW-1185">Reference proteome</keyword>
<evidence type="ECO:0000256" key="3">
    <source>
        <dbReference type="ARBA" id="ARBA00022821"/>
    </source>
</evidence>
<dbReference type="Pfam" id="PF00931">
    <property type="entry name" value="NB-ARC"/>
    <property type="match status" value="1"/>
</dbReference>
<evidence type="ECO:0000259" key="6">
    <source>
        <dbReference type="Pfam" id="PF23598"/>
    </source>
</evidence>
<sequence>MQMLDEDQMVGIWGTGGIGKTTLAKNIYNQIANGFECCCFLGDIRENSKNGGLLKLQEKLVSQLLGQQNHHFTSTDEGIDVLKSRVRGKKALILLDDVDAIDQIEALSADPNWFGKGSRILITTRDQAVLKQYEWCKIYEHKPLNEDLALKLFSKYAFKHELPTREFVDLSKDIVRITGRLPLTLKVTGSTLFTFRGKKDLWLDAKTKLKKGAHVAEDVRKKLMISYEYLDDDQKKIFLDIACFFIGTNYRQLIPMWENCGLSPTLEIEVLKYKSLIKIDDGNEIQMHDELRDLGRHIVDQQGRKPEQRSRLWRNREVFDILHGRKGTENIEGALISEMESRESLHDECFQNLSELRILIVHGDVEIVGDCQHLLPNLRWLRWSNRERYPPNNLPLNKLVVLDLSGCVSLDDDWIGWISIKSGSMGALTVLTIDGTGIQELPVSAKMKRLEFLSANRCRELDRIPESIGSLVNLKQLSLEQCTNLKKLPETIGKLRSLIELRLFDSRITCLPKTLEYLTNLEVMDARFCPSLYEEVPFEIGGHAHSRFLTIFLTKDRKLSDRISSFSHLHTLYLFVGRHWTRMDLPKLPSSLITLDIQGMRRERHIGSISPQVIDKDSTDHVELKQDFYKLEELRLMRVNIITLPKGISSFTRLKRVTIKGCEKLKCLPTLPSNLCHLIVENCQCLCELSDLSNLDWLLQLSISECPAIEGLPGLSKLQSLKYLHLIGCKKLAQLNGIGELTSLEELKIHDNEELKELSEPQWKLQSLKRMEIISCTRLTHLKGDLISLESLELRECNAIGELSKLSKMLKLQSLRIKGCEKLKTLDEIGELVSLQELGISRCSILELPELFKLVSLKFIVLAHCRNLTQLDGIQGLISLKVLIIHWCDKITRLGEMGELVSLRRLDIIRCNNIENLPETLGPSSLEELTISECKKLTRLGGIRDSVSLKELHIDRCKNIENLAEALKLQSLEKLKICGQTKMTPPGRIVDLVLLKELCINECENIENLVEALKLRSIEKLEIACCMKLTQLNGIVDLVSLKELHIFKCGNIGNLAEALKLPNLEKMHITCCTKLTQLSGIVDLVSLKELYIKQCVNLENLAEALNLPSLEELNIDDCEKLSKLGGIVNLVSLKELGISYCNRIENLPEVLKLESLKILKVTNCESLEGLDGIGESISLEELYIKSCGKVEELSNLSKLQSLRYLEASECRELTRLDGIGELVSLERLDIRGCEIIMEELPELSKLQSLKCLHMSLVSLTRLDRIGDLASLENLDMTHWRSIKEFPKLLNLVQLQELGMHHCESLNQLYGIRELVSLRSLSISYCRGIEMLPDLSQMCKLRKLSIEECENLIQLEGLELENLIHLEINGCCKLKDLPNISKLSRLLRLCIQGCHQLSHLEGLGELISLEYLIITRCEELEKLPDLSKLQLLECFLMINCKNIKGLQGFQKLSDQLEVIRIFRCPHLQYLSSYNCRGDVYYKDLNLFLSFKDLKTLQYEESTIQENTKDWTT</sequence>
<dbReference type="InterPro" id="IPR002182">
    <property type="entry name" value="NB-ARC"/>
</dbReference>
<dbReference type="SMART" id="SM00367">
    <property type="entry name" value="LRR_CC"/>
    <property type="match status" value="9"/>
</dbReference>
<dbReference type="SUPFAM" id="SSF52540">
    <property type="entry name" value="P-loop containing nucleoside triphosphate hydrolases"/>
    <property type="match status" value="1"/>
</dbReference>
<dbReference type="Gene3D" id="3.40.50.300">
    <property type="entry name" value="P-loop containing nucleotide triphosphate hydrolases"/>
    <property type="match status" value="1"/>
</dbReference>
<comment type="caution">
    <text evidence="7">The sequence shown here is derived from an EMBL/GenBank/DDBJ whole genome shotgun (WGS) entry which is preliminary data.</text>
</comment>
<dbReference type="InterPro" id="IPR032675">
    <property type="entry name" value="LRR_dom_sf"/>
</dbReference>
<dbReference type="InterPro" id="IPR006553">
    <property type="entry name" value="Leu-rich_rpt_Cys-con_subtyp"/>
</dbReference>